<dbReference type="InterPro" id="IPR053185">
    <property type="entry name" value="SET_domain_protein"/>
</dbReference>
<reference evidence="2 3" key="1">
    <citation type="submission" date="2017-03" db="EMBL/GenBank/DDBJ databases">
        <title>Genomes of endolithic fungi from Antarctica.</title>
        <authorList>
            <person name="Coleine C."/>
            <person name="Masonjones S."/>
            <person name="Stajich J.E."/>
        </authorList>
    </citation>
    <scope>NUCLEOTIDE SEQUENCE [LARGE SCALE GENOMIC DNA]</scope>
    <source>
        <strain evidence="2 3">CCFEE 6315</strain>
    </source>
</reference>
<gene>
    <name evidence="2" type="ORF">B0A50_01274</name>
</gene>
<keyword evidence="3" id="KW-1185">Reference proteome</keyword>
<dbReference type="Gene3D" id="2.170.270.10">
    <property type="entry name" value="SET domain"/>
    <property type="match status" value="1"/>
</dbReference>
<dbReference type="InterPro" id="IPR046341">
    <property type="entry name" value="SET_dom_sf"/>
</dbReference>
<name>A0A4U0U9V2_9PEZI</name>
<feature type="domain" description="SET" evidence="1">
    <location>
        <begin position="12"/>
        <end position="154"/>
    </location>
</feature>
<dbReference type="EMBL" id="NAJL01000006">
    <property type="protein sequence ID" value="TKA32028.1"/>
    <property type="molecule type" value="Genomic_DNA"/>
</dbReference>
<dbReference type="SMART" id="SM00317">
    <property type="entry name" value="SET"/>
    <property type="match status" value="1"/>
</dbReference>
<dbReference type="PROSITE" id="PS50280">
    <property type="entry name" value="SET"/>
    <property type="match status" value="1"/>
</dbReference>
<dbReference type="PANTHER" id="PTHR47332">
    <property type="entry name" value="SET DOMAIN-CONTAINING PROTEIN 5"/>
    <property type="match status" value="1"/>
</dbReference>
<dbReference type="CDD" id="cd20071">
    <property type="entry name" value="SET_SMYD"/>
    <property type="match status" value="1"/>
</dbReference>
<dbReference type="PANTHER" id="PTHR47332:SF4">
    <property type="entry name" value="SET DOMAIN-CONTAINING PROTEIN 5"/>
    <property type="match status" value="1"/>
</dbReference>
<dbReference type="InterPro" id="IPR001214">
    <property type="entry name" value="SET_dom"/>
</dbReference>
<organism evidence="2 3">
    <name type="scientific">Salinomyces thailandicus</name>
    <dbReference type="NCBI Taxonomy" id="706561"/>
    <lineage>
        <taxon>Eukaryota</taxon>
        <taxon>Fungi</taxon>
        <taxon>Dikarya</taxon>
        <taxon>Ascomycota</taxon>
        <taxon>Pezizomycotina</taxon>
        <taxon>Dothideomycetes</taxon>
        <taxon>Dothideomycetidae</taxon>
        <taxon>Mycosphaerellales</taxon>
        <taxon>Teratosphaeriaceae</taxon>
        <taxon>Salinomyces</taxon>
    </lineage>
</organism>
<dbReference type="SUPFAM" id="SSF82199">
    <property type="entry name" value="SET domain"/>
    <property type="match status" value="1"/>
</dbReference>
<evidence type="ECO:0000313" key="2">
    <source>
        <dbReference type="EMBL" id="TKA32028.1"/>
    </source>
</evidence>
<evidence type="ECO:0000259" key="1">
    <source>
        <dbReference type="PROSITE" id="PS50280"/>
    </source>
</evidence>
<protein>
    <recommendedName>
        <fullName evidence="1">SET domain-containing protein</fullName>
    </recommendedName>
</protein>
<dbReference type="OrthoDB" id="265717at2759"/>
<dbReference type="Pfam" id="PF00856">
    <property type="entry name" value="SET"/>
    <property type="match status" value="1"/>
</dbReference>
<evidence type="ECO:0000313" key="3">
    <source>
        <dbReference type="Proteomes" id="UP000308549"/>
    </source>
</evidence>
<proteinExistence type="predicted"/>
<comment type="caution">
    <text evidence="2">The sequence shown here is derived from an EMBL/GenBank/DDBJ whole genome shotgun (WGS) entry which is preliminary data.</text>
</comment>
<dbReference type="Proteomes" id="UP000308549">
    <property type="component" value="Unassembled WGS sequence"/>
</dbReference>
<accession>A0A4U0U9V2</accession>
<sequence>MSIVDGKMADETQLLLLEDVPGKGKGLIAREKISRGTCIVRETPLFTTDALEDPNNVEKDLARIVKSLPKDGQRAFLSLHNNNPGSDPFSNVVRSNGYPLGPSSDVGGIFPVVARFNHSCRPNAQHAWNDKHHKMLVHAVRDVQPGDEVTLSYIAGGPSSERKISIKTYFGFECACELCSLSSAEKRVSDERLHRAQQLDKAIGDPKRVRYSPDKALADCRAVLDIYQHEQVMDLRVPRLYYDALQICGMHSDQARVAAFAQRSRDARVLCEGEDSTEVAELEMLVSKPWSFENFGVTKNWRTELHEMPQDVDEEGFERWLWKAKS</sequence>
<dbReference type="AlphaFoldDB" id="A0A4U0U9V2"/>